<name>J9G5Q1_9ZZZZ</name>
<protein>
    <submittedName>
        <fullName evidence="1">Uncharacterized protein</fullName>
    </submittedName>
</protein>
<sequence>MVTEPSPLNFAAKQFKIMNHEDNKLRIYAAINGSIR</sequence>
<reference evidence="1" key="1">
    <citation type="journal article" date="2012" name="PLoS ONE">
        <title>Gene sets for utilization of primary and secondary nutrition supplies in the distal gut of endangered iberian lynx.</title>
        <authorList>
            <person name="Alcaide M."/>
            <person name="Messina E."/>
            <person name="Richter M."/>
            <person name="Bargiela R."/>
            <person name="Peplies J."/>
            <person name="Huws S.A."/>
            <person name="Newbold C.J."/>
            <person name="Golyshin P.N."/>
            <person name="Simon M.A."/>
            <person name="Lopez G."/>
            <person name="Yakimov M.M."/>
            <person name="Ferrer M."/>
        </authorList>
    </citation>
    <scope>NUCLEOTIDE SEQUENCE</scope>
</reference>
<evidence type="ECO:0000313" key="1">
    <source>
        <dbReference type="EMBL" id="EJW97122.1"/>
    </source>
</evidence>
<dbReference type="EMBL" id="AMCI01004928">
    <property type="protein sequence ID" value="EJW97122.1"/>
    <property type="molecule type" value="Genomic_DNA"/>
</dbReference>
<accession>J9G5Q1</accession>
<gene>
    <name evidence="1" type="ORF">EVA_14765</name>
</gene>
<comment type="caution">
    <text evidence="1">The sequence shown here is derived from an EMBL/GenBank/DDBJ whole genome shotgun (WGS) entry which is preliminary data.</text>
</comment>
<dbReference type="AlphaFoldDB" id="J9G5Q1"/>
<organism evidence="1">
    <name type="scientific">gut metagenome</name>
    <dbReference type="NCBI Taxonomy" id="749906"/>
    <lineage>
        <taxon>unclassified sequences</taxon>
        <taxon>metagenomes</taxon>
        <taxon>organismal metagenomes</taxon>
    </lineage>
</organism>
<proteinExistence type="predicted"/>